<organism evidence="11 12">
    <name type="scientific">Amblyomma americanum</name>
    <name type="common">Lone star tick</name>
    <dbReference type="NCBI Taxonomy" id="6943"/>
    <lineage>
        <taxon>Eukaryota</taxon>
        <taxon>Metazoa</taxon>
        <taxon>Ecdysozoa</taxon>
        <taxon>Arthropoda</taxon>
        <taxon>Chelicerata</taxon>
        <taxon>Arachnida</taxon>
        <taxon>Acari</taxon>
        <taxon>Parasitiformes</taxon>
        <taxon>Ixodida</taxon>
        <taxon>Ixodoidea</taxon>
        <taxon>Ixodidae</taxon>
        <taxon>Amblyomminae</taxon>
        <taxon>Amblyomma</taxon>
    </lineage>
</organism>
<dbReference type="PANTHER" id="PTHR11214">
    <property type="entry name" value="BETA-1,3-N-ACETYLGLUCOSAMINYLTRANSFERASE"/>
    <property type="match status" value="1"/>
</dbReference>
<dbReference type="GO" id="GO:0000139">
    <property type="term" value="C:Golgi membrane"/>
    <property type="evidence" value="ECO:0007669"/>
    <property type="project" value="UniProtKB-SubCell"/>
</dbReference>
<evidence type="ECO:0000256" key="3">
    <source>
        <dbReference type="ARBA" id="ARBA00022676"/>
    </source>
</evidence>
<feature type="transmembrane region" description="Helical" evidence="10">
    <location>
        <begin position="20"/>
        <end position="46"/>
    </location>
</feature>
<gene>
    <name evidence="11" type="ORF">V5799_011440</name>
</gene>
<feature type="transmembrane region" description="Helical" evidence="10">
    <location>
        <begin position="92"/>
        <end position="113"/>
    </location>
</feature>
<keyword evidence="5 10" id="KW-0812">Transmembrane</keyword>
<evidence type="ECO:0000313" key="12">
    <source>
        <dbReference type="Proteomes" id="UP001321473"/>
    </source>
</evidence>
<keyword evidence="3 10" id="KW-0328">Glycosyltransferase</keyword>
<dbReference type="PANTHER" id="PTHR11214:SF349">
    <property type="entry name" value="BETA-1,3-GALACTOSYLTRANSFERASE BRN"/>
    <property type="match status" value="1"/>
</dbReference>
<keyword evidence="4" id="KW-0808">Transferase</keyword>
<dbReference type="AlphaFoldDB" id="A0AAQ4EH97"/>
<comment type="caution">
    <text evidence="10">Lacks conserved residue(s) required for the propagation of feature annotation.</text>
</comment>
<dbReference type="InterPro" id="IPR002659">
    <property type="entry name" value="Glyco_trans_31"/>
</dbReference>
<dbReference type="GO" id="GO:0008194">
    <property type="term" value="F:UDP-glycosyltransferase activity"/>
    <property type="evidence" value="ECO:0007669"/>
    <property type="project" value="TreeGrafter"/>
</dbReference>
<reference evidence="11 12" key="1">
    <citation type="journal article" date="2023" name="Arcadia Sci">
        <title>De novo assembly of a long-read Amblyomma americanum tick genome.</title>
        <authorList>
            <person name="Chou S."/>
            <person name="Poskanzer K.E."/>
            <person name="Rollins M."/>
            <person name="Thuy-Boun P.S."/>
        </authorList>
    </citation>
    <scope>NUCLEOTIDE SEQUENCE [LARGE SCALE GENOMIC DNA]</scope>
    <source>
        <strain evidence="11">F_SG_1</strain>
        <tissue evidence="11">Salivary glands</tissue>
    </source>
</reference>
<evidence type="ECO:0000256" key="8">
    <source>
        <dbReference type="ARBA" id="ARBA00023034"/>
    </source>
</evidence>
<comment type="subcellular location">
    <subcellularLocation>
        <location evidence="1 10">Golgi apparatus membrane</location>
        <topology evidence="1 10">Single-pass type II membrane protein</topology>
    </subcellularLocation>
</comment>
<name>A0AAQ4EH97_AMBAM</name>
<evidence type="ECO:0000256" key="9">
    <source>
        <dbReference type="ARBA" id="ARBA00023136"/>
    </source>
</evidence>
<protein>
    <recommendedName>
        <fullName evidence="10">Hexosyltransferase</fullName>
        <ecNumber evidence="10">2.4.1.-</ecNumber>
    </recommendedName>
</protein>
<evidence type="ECO:0000256" key="4">
    <source>
        <dbReference type="ARBA" id="ARBA00022679"/>
    </source>
</evidence>
<evidence type="ECO:0000256" key="6">
    <source>
        <dbReference type="ARBA" id="ARBA00022968"/>
    </source>
</evidence>
<keyword evidence="12" id="KW-1185">Reference proteome</keyword>
<dbReference type="EC" id="2.4.1.-" evidence="10"/>
<keyword evidence="7 10" id="KW-1133">Transmembrane helix</keyword>
<sequence length="301" mass="33815">MLRMSALLRCSVPVIPVCLIFGGVFVVGLPASFVIVLILAVVVFACPSWKRLTKVLNCGDAKSTLMTASADYPTTPMLRRAKLVRALQTPRVKWLIIASVVVLILETTGLYTMCWETPYSRFTYPLEVDARELLRALEEGRVPGVSPINSYERYRFKIRNERKCAEVNGTVRLLLLVKSALKHVAQRDAIRRSWGFESRFADVVIKRVFVLGTGKPEMQDEVDAEYARHRDLPSLNAETCPQATVYEQPRWPPGAPFGGGIPLFSGRKSKTNAEIESEKCMVNADASKCVTLWQKRPWLPE</sequence>
<evidence type="ECO:0000256" key="7">
    <source>
        <dbReference type="ARBA" id="ARBA00022989"/>
    </source>
</evidence>
<evidence type="ECO:0000313" key="11">
    <source>
        <dbReference type="EMBL" id="KAK8774028.1"/>
    </source>
</evidence>
<dbReference type="EMBL" id="JARKHS020015915">
    <property type="protein sequence ID" value="KAK8774028.1"/>
    <property type="molecule type" value="Genomic_DNA"/>
</dbReference>
<comment type="similarity">
    <text evidence="2 10">Belongs to the glycosyltransferase 31 family.</text>
</comment>
<evidence type="ECO:0000256" key="1">
    <source>
        <dbReference type="ARBA" id="ARBA00004323"/>
    </source>
</evidence>
<evidence type="ECO:0000256" key="5">
    <source>
        <dbReference type="ARBA" id="ARBA00022692"/>
    </source>
</evidence>
<comment type="caution">
    <text evidence="11">The sequence shown here is derived from an EMBL/GenBank/DDBJ whole genome shotgun (WGS) entry which is preliminary data.</text>
</comment>
<dbReference type="GO" id="GO:0016758">
    <property type="term" value="F:hexosyltransferase activity"/>
    <property type="evidence" value="ECO:0007669"/>
    <property type="project" value="InterPro"/>
</dbReference>
<dbReference type="Proteomes" id="UP001321473">
    <property type="component" value="Unassembled WGS sequence"/>
</dbReference>
<accession>A0AAQ4EH97</accession>
<keyword evidence="6" id="KW-0735">Signal-anchor</keyword>
<keyword evidence="8 10" id="KW-0333">Golgi apparatus</keyword>
<keyword evidence="9 10" id="KW-0472">Membrane</keyword>
<proteinExistence type="inferred from homology"/>
<dbReference type="GO" id="GO:0006493">
    <property type="term" value="P:protein O-linked glycosylation"/>
    <property type="evidence" value="ECO:0007669"/>
    <property type="project" value="TreeGrafter"/>
</dbReference>
<evidence type="ECO:0000256" key="10">
    <source>
        <dbReference type="RuleBase" id="RU363063"/>
    </source>
</evidence>
<evidence type="ECO:0000256" key="2">
    <source>
        <dbReference type="ARBA" id="ARBA00008661"/>
    </source>
</evidence>